<gene>
    <name evidence="3" type="ORF">BN1356_02237</name>
</gene>
<protein>
    <submittedName>
        <fullName evidence="3">Integrase</fullName>
    </submittedName>
</protein>
<organism evidence="3 4">
    <name type="scientific">Streptococcus varani</name>
    <dbReference type="NCBI Taxonomy" id="1608583"/>
    <lineage>
        <taxon>Bacteria</taxon>
        <taxon>Bacillati</taxon>
        <taxon>Bacillota</taxon>
        <taxon>Bacilli</taxon>
        <taxon>Lactobacillales</taxon>
        <taxon>Streptococcaceae</taxon>
        <taxon>Streptococcus</taxon>
    </lineage>
</organism>
<sequence>MNKQFGLVSEAIGIYVTPHMMRHFFTTQSIIAGVPMEQLSQALGHTKIYMTDRYNQVEDELAEATTDMFLTRIR</sequence>
<dbReference type="Proteomes" id="UP000198604">
    <property type="component" value="Unassembled WGS sequence"/>
</dbReference>
<feature type="domain" description="Tyr recombinase" evidence="2">
    <location>
        <begin position="10"/>
        <end position="59"/>
    </location>
</feature>
<dbReference type="InterPro" id="IPR011010">
    <property type="entry name" value="DNA_brk_join_enz"/>
</dbReference>
<evidence type="ECO:0000313" key="3">
    <source>
        <dbReference type="EMBL" id="CQR25890.1"/>
    </source>
</evidence>
<keyword evidence="1" id="KW-0233">DNA recombination</keyword>
<accession>A0A0E3WFP6</accession>
<dbReference type="Gene3D" id="1.10.443.10">
    <property type="entry name" value="Intergrase catalytic core"/>
    <property type="match status" value="1"/>
</dbReference>
<dbReference type="Pfam" id="PF00589">
    <property type="entry name" value="Phage_integrase"/>
    <property type="match status" value="1"/>
</dbReference>
<dbReference type="GO" id="GO:0006310">
    <property type="term" value="P:DNA recombination"/>
    <property type="evidence" value="ECO:0007669"/>
    <property type="project" value="UniProtKB-KW"/>
</dbReference>
<dbReference type="AlphaFoldDB" id="A0A0E3WFP6"/>
<reference evidence="4" key="1">
    <citation type="submission" date="2015-03" db="EMBL/GenBank/DDBJ databases">
        <authorList>
            <person name="Urmite Genomes"/>
        </authorList>
    </citation>
    <scope>NUCLEOTIDE SEQUENCE [LARGE SCALE GENOMIC DNA]</scope>
    <source>
        <strain evidence="4">FF10</strain>
    </source>
</reference>
<evidence type="ECO:0000313" key="4">
    <source>
        <dbReference type="Proteomes" id="UP000198604"/>
    </source>
</evidence>
<dbReference type="EMBL" id="CTEN01000005">
    <property type="protein sequence ID" value="CQR25890.1"/>
    <property type="molecule type" value="Genomic_DNA"/>
</dbReference>
<dbReference type="InterPro" id="IPR013762">
    <property type="entry name" value="Integrase-like_cat_sf"/>
</dbReference>
<dbReference type="InterPro" id="IPR002104">
    <property type="entry name" value="Integrase_catalytic"/>
</dbReference>
<keyword evidence="4" id="KW-1185">Reference proteome</keyword>
<dbReference type="SUPFAM" id="SSF56349">
    <property type="entry name" value="DNA breaking-rejoining enzymes"/>
    <property type="match status" value="1"/>
</dbReference>
<evidence type="ECO:0000256" key="1">
    <source>
        <dbReference type="ARBA" id="ARBA00023172"/>
    </source>
</evidence>
<dbReference type="GO" id="GO:0003677">
    <property type="term" value="F:DNA binding"/>
    <property type="evidence" value="ECO:0007669"/>
    <property type="project" value="InterPro"/>
</dbReference>
<proteinExistence type="predicted"/>
<name>A0A0E3WFP6_9STRE</name>
<dbReference type="GO" id="GO:0015074">
    <property type="term" value="P:DNA integration"/>
    <property type="evidence" value="ECO:0007669"/>
    <property type="project" value="InterPro"/>
</dbReference>
<dbReference type="CDD" id="cd00397">
    <property type="entry name" value="DNA_BRE_C"/>
    <property type="match status" value="1"/>
</dbReference>
<evidence type="ECO:0000259" key="2">
    <source>
        <dbReference type="Pfam" id="PF00589"/>
    </source>
</evidence>